<dbReference type="Proteomes" id="UP000003856">
    <property type="component" value="Unassembled WGS sequence"/>
</dbReference>
<accession>C5T699</accession>
<dbReference type="UniPathway" id="UPA00359">
    <property type="reaction ID" value="UER00482"/>
</dbReference>
<dbReference type="GO" id="GO:0009245">
    <property type="term" value="P:lipid A biosynthetic process"/>
    <property type="evidence" value="ECO:0007669"/>
    <property type="project" value="InterPro"/>
</dbReference>
<dbReference type="PATRIC" id="fig|573060.9.peg.2682"/>
<comment type="caution">
    <text evidence="1">The sequence shown here is derived from an EMBL/GenBank/DDBJ whole genome shotgun (WGS) entry which is preliminary data.</text>
</comment>
<protein>
    <submittedName>
        <fullName evidence="1">Tetraacyldisaccharide-1-P 4'-kinase</fullName>
    </submittedName>
</protein>
<dbReference type="InterPro" id="IPR003758">
    <property type="entry name" value="LpxK"/>
</dbReference>
<dbReference type="AlphaFoldDB" id="C5T699"/>
<dbReference type="Pfam" id="PF02606">
    <property type="entry name" value="LpxK"/>
    <property type="match status" value="1"/>
</dbReference>
<dbReference type="GO" id="GO:0016020">
    <property type="term" value="C:membrane"/>
    <property type="evidence" value="ECO:0007669"/>
    <property type="project" value="GOC"/>
</dbReference>
<dbReference type="EMBL" id="ACQT01000081">
    <property type="protein sequence ID" value="EER60015.1"/>
    <property type="molecule type" value="Genomic_DNA"/>
</dbReference>
<sequence length="142" mass="15176">MHAGSTPPASAAASYALQRRLASQARRGNGEVVDLASLNGQPVHAMAAVARPAEFFAMLRARGLQLVGTEALPDHYDFNSWKRPADKRITLICTEKDAVKLWPLHPDVLAVALELAIDPAFTAALDARLSAWRAAPVSSPLA</sequence>
<keyword evidence="1" id="KW-0418">Kinase</keyword>
<reference evidence="1 2" key="1">
    <citation type="submission" date="2009-05" db="EMBL/GenBank/DDBJ databases">
        <title>The draft genome of Acidovorax delafieldii 2AN.</title>
        <authorList>
            <consortium name="US DOE Joint Genome Institute (JGI-PGF)"/>
            <person name="Lucas S."/>
            <person name="Copeland A."/>
            <person name="Lapidus A."/>
            <person name="Glavina del Rio T."/>
            <person name="Tice H."/>
            <person name="Bruce D."/>
            <person name="Goodwin L."/>
            <person name="Pitluck S."/>
            <person name="Larimer F."/>
            <person name="Land M.L."/>
            <person name="Hauser L."/>
            <person name="Shelobolina E.S."/>
            <person name="Picardal F."/>
            <person name="Roden E."/>
            <person name="Emerson D."/>
        </authorList>
    </citation>
    <scope>NUCLEOTIDE SEQUENCE [LARGE SCALE GENOMIC DNA]</scope>
    <source>
        <strain evidence="1 2">2AN</strain>
    </source>
</reference>
<gene>
    <name evidence="1" type="ORF">AcdelDRAFT_2429</name>
</gene>
<dbReference type="GO" id="GO:0009029">
    <property type="term" value="F:lipid-A 4'-kinase activity"/>
    <property type="evidence" value="ECO:0007669"/>
    <property type="project" value="InterPro"/>
</dbReference>
<proteinExistence type="predicted"/>
<organism evidence="1 2">
    <name type="scientific">Acidovorax delafieldii 2AN</name>
    <dbReference type="NCBI Taxonomy" id="573060"/>
    <lineage>
        <taxon>Bacteria</taxon>
        <taxon>Pseudomonadati</taxon>
        <taxon>Pseudomonadota</taxon>
        <taxon>Betaproteobacteria</taxon>
        <taxon>Burkholderiales</taxon>
        <taxon>Comamonadaceae</taxon>
        <taxon>Acidovorax</taxon>
    </lineage>
</organism>
<dbReference type="GO" id="GO:0005524">
    <property type="term" value="F:ATP binding"/>
    <property type="evidence" value="ECO:0007669"/>
    <property type="project" value="InterPro"/>
</dbReference>
<keyword evidence="1" id="KW-0808">Transferase</keyword>
<evidence type="ECO:0000313" key="2">
    <source>
        <dbReference type="Proteomes" id="UP000003856"/>
    </source>
</evidence>
<keyword evidence="2" id="KW-1185">Reference proteome</keyword>
<name>C5T699_ACIDE</name>
<evidence type="ECO:0000313" key="1">
    <source>
        <dbReference type="EMBL" id="EER60015.1"/>
    </source>
</evidence>